<dbReference type="STRING" id="1051891.A0A0C3Q8I2"/>
<evidence type="ECO:0000313" key="2">
    <source>
        <dbReference type="EMBL" id="KIO20621.1"/>
    </source>
</evidence>
<proteinExistence type="predicted"/>
<keyword evidence="3" id="KW-1185">Reference proteome</keyword>
<dbReference type="OrthoDB" id="3357985at2759"/>
<organism evidence="2 3">
    <name type="scientific">Tulasnella calospora MUT 4182</name>
    <dbReference type="NCBI Taxonomy" id="1051891"/>
    <lineage>
        <taxon>Eukaryota</taxon>
        <taxon>Fungi</taxon>
        <taxon>Dikarya</taxon>
        <taxon>Basidiomycota</taxon>
        <taxon>Agaricomycotina</taxon>
        <taxon>Agaricomycetes</taxon>
        <taxon>Cantharellales</taxon>
        <taxon>Tulasnellaceae</taxon>
        <taxon>Tulasnella</taxon>
    </lineage>
</organism>
<name>A0A0C3Q8I2_9AGAM</name>
<dbReference type="CDD" id="cd18186">
    <property type="entry name" value="BTB_POZ_ZBTB_KLHL-like"/>
    <property type="match status" value="1"/>
</dbReference>
<dbReference type="Gene3D" id="3.30.710.10">
    <property type="entry name" value="Potassium Channel Kv1.1, Chain A"/>
    <property type="match status" value="1"/>
</dbReference>
<dbReference type="EMBL" id="KN823167">
    <property type="protein sequence ID" value="KIO20621.1"/>
    <property type="molecule type" value="Genomic_DNA"/>
</dbReference>
<dbReference type="SUPFAM" id="SSF54695">
    <property type="entry name" value="POZ domain"/>
    <property type="match status" value="1"/>
</dbReference>
<dbReference type="AlphaFoldDB" id="A0A0C3Q8I2"/>
<dbReference type="HOGENOM" id="CLU_052397_1_0_1"/>
<accession>A0A0C3Q8I2</accession>
<dbReference type="InterPro" id="IPR000210">
    <property type="entry name" value="BTB/POZ_dom"/>
</dbReference>
<dbReference type="Proteomes" id="UP000054248">
    <property type="component" value="Unassembled WGS sequence"/>
</dbReference>
<evidence type="ECO:0000259" key="1">
    <source>
        <dbReference type="PROSITE" id="PS50097"/>
    </source>
</evidence>
<reference evidence="3" key="2">
    <citation type="submission" date="2015-01" db="EMBL/GenBank/DDBJ databases">
        <title>Evolutionary Origins and Diversification of the Mycorrhizal Mutualists.</title>
        <authorList>
            <consortium name="DOE Joint Genome Institute"/>
            <consortium name="Mycorrhizal Genomics Consortium"/>
            <person name="Kohler A."/>
            <person name="Kuo A."/>
            <person name="Nagy L.G."/>
            <person name="Floudas D."/>
            <person name="Copeland A."/>
            <person name="Barry K.W."/>
            <person name="Cichocki N."/>
            <person name="Veneault-Fourrey C."/>
            <person name="LaButti K."/>
            <person name="Lindquist E.A."/>
            <person name="Lipzen A."/>
            <person name="Lundell T."/>
            <person name="Morin E."/>
            <person name="Murat C."/>
            <person name="Riley R."/>
            <person name="Ohm R."/>
            <person name="Sun H."/>
            <person name="Tunlid A."/>
            <person name="Henrissat B."/>
            <person name="Grigoriev I.V."/>
            <person name="Hibbett D.S."/>
            <person name="Martin F."/>
        </authorList>
    </citation>
    <scope>NUCLEOTIDE SEQUENCE [LARGE SCALE GENOMIC DNA]</scope>
    <source>
        <strain evidence="3">MUT 4182</strain>
    </source>
</reference>
<feature type="domain" description="BTB" evidence="1">
    <location>
        <begin position="19"/>
        <end position="82"/>
    </location>
</feature>
<gene>
    <name evidence="2" type="ORF">M407DRAFT_29728</name>
</gene>
<dbReference type="InterPro" id="IPR011333">
    <property type="entry name" value="SKP1/BTB/POZ_sf"/>
</dbReference>
<dbReference type="PROSITE" id="PS50097">
    <property type="entry name" value="BTB"/>
    <property type="match status" value="1"/>
</dbReference>
<reference evidence="2 3" key="1">
    <citation type="submission" date="2014-04" db="EMBL/GenBank/DDBJ databases">
        <authorList>
            <consortium name="DOE Joint Genome Institute"/>
            <person name="Kuo A."/>
            <person name="Girlanda M."/>
            <person name="Perotto S."/>
            <person name="Kohler A."/>
            <person name="Nagy L.G."/>
            <person name="Floudas D."/>
            <person name="Copeland A."/>
            <person name="Barry K.W."/>
            <person name="Cichocki N."/>
            <person name="Veneault-Fourrey C."/>
            <person name="LaButti K."/>
            <person name="Lindquist E.A."/>
            <person name="Lipzen A."/>
            <person name="Lundell T."/>
            <person name="Morin E."/>
            <person name="Murat C."/>
            <person name="Sun H."/>
            <person name="Tunlid A."/>
            <person name="Henrissat B."/>
            <person name="Grigoriev I.V."/>
            <person name="Hibbett D.S."/>
            <person name="Martin F."/>
            <person name="Nordberg H.P."/>
            <person name="Cantor M.N."/>
            <person name="Hua S.X."/>
        </authorList>
    </citation>
    <scope>NUCLEOTIDE SEQUENCE [LARGE SCALE GENOMIC DNA]</scope>
    <source>
        <strain evidence="2 3">MUT 4182</strain>
    </source>
</reference>
<evidence type="ECO:0000313" key="3">
    <source>
        <dbReference type="Proteomes" id="UP000054248"/>
    </source>
</evidence>
<dbReference type="Pfam" id="PF00651">
    <property type="entry name" value="BTB"/>
    <property type="match status" value="1"/>
</dbReference>
<protein>
    <recommendedName>
        <fullName evidence="1">BTB domain-containing protein</fullName>
    </recommendedName>
</protein>
<sequence>MAESSAFVVKAPFNDSSTGDCVLQTPDGTQFVVHRLVLSLASQIWNNMFSLPQGSEGSSDTHPVIPVEEDPETMEALLTMVYPLSPPRINSYDLATRLVQACDKYFIDVFRLDTILYKVLRTTAALEADPLGVYALAWRLGMDDEAKIASRYTHRLDLNDPKVKSDLIRRSGSVNSLLALWDLRLRRETALHDLVKLAEIKQSDRGNDPACERDGLYYLELESKTDHYDAAKSSARQSLQEPYPRCHTLKQFFGIHFPRDDHGCRMCLCAAEAKQSIMIKPIAAVLDSYPQTITRIVTDI</sequence>